<reference evidence="1 2" key="1">
    <citation type="submission" date="2015-10" db="EMBL/GenBank/DDBJ databases">
        <title>Transcriptomic analysis of a linuron degrading triple-species bacterial consortium.</title>
        <authorList>
            <person name="Albers P."/>
        </authorList>
    </citation>
    <scope>NUCLEOTIDE SEQUENCE [LARGE SCALE GENOMIC DNA]</scope>
    <source>
        <strain evidence="1 2">WDL6</strain>
    </source>
</reference>
<name>A0A109B8H2_HYPSL</name>
<evidence type="ECO:0000313" key="1">
    <source>
        <dbReference type="EMBL" id="KWT64010.1"/>
    </source>
</evidence>
<proteinExistence type="predicted"/>
<evidence type="ECO:0000313" key="2">
    <source>
        <dbReference type="Proteomes" id="UP000059074"/>
    </source>
</evidence>
<dbReference type="AlphaFoldDB" id="A0A109B8H2"/>
<accession>A0A109B8H2</accession>
<comment type="caution">
    <text evidence="1">The sequence shown here is derived from an EMBL/GenBank/DDBJ whole genome shotgun (WGS) entry which is preliminary data.</text>
</comment>
<gene>
    <name evidence="1" type="ORF">APY04_3547</name>
</gene>
<sequence length="39" mass="4035">MAAMEVSNSDGGHVWATGVIHAMAPTKAANSIDRILTLP</sequence>
<dbReference type="Proteomes" id="UP000059074">
    <property type="component" value="Unassembled WGS sequence"/>
</dbReference>
<keyword evidence="2" id="KW-1185">Reference proteome</keyword>
<protein>
    <submittedName>
        <fullName evidence="1">Uncharacterized protein</fullName>
    </submittedName>
</protein>
<organism evidence="1 2">
    <name type="scientific">Hyphomicrobium sulfonivorans</name>
    <dbReference type="NCBI Taxonomy" id="121290"/>
    <lineage>
        <taxon>Bacteria</taxon>
        <taxon>Pseudomonadati</taxon>
        <taxon>Pseudomonadota</taxon>
        <taxon>Alphaproteobacteria</taxon>
        <taxon>Hyphomicrobiales</taxon>
        <taxon>Hyphomicrobiaceae</taxon>
        <taxon>Hyphomicrobium</taxon>
    </lineage>
</organism>
<dbReference type="EMBL" id="LMTR01000096">
    <property type="protein sequence ID" value="KWT64010.1"/>
    <property type="molecule type" value="Genomic_DNA"/>
</dbReference>